<sequence>MPDSERWHPLRIVLFLLIGALLYAGLFVWSDRALRSGPARNPFLSMASPSEGADWLILGASHGIPLGIADMPARITQRSGQRIRVLALTGAGPFVLRIVAERWFMDHRSRGVVILLDDFAFAHRRWNRDRLGDDDLLPKIPADIRTARVLARAVPRGLSWKTWLAQVTGFARINDRRRLAPPTWSAEDRFDSSPRPSPAALRSRIAFLFPGGDDDGTVGRALDELEATILLARAQGARVVLLRPPLPDAFRAAVPEVPGLASGLAELAQRLDVPLVDHSALIPEPRYYFDTDHLNRSGVTRWLDLGLGGVLAGNDGGQ</sequence>
<dbReference type="EMBL" id="JAAATX020000001">
    <property type="protein sequence ID" value="MBU9696608.1"/>
    <property type="molecule type" value="Genomic_DNA"/>
</dbReference>
<dbReference type="Gene3D" id="3.40.50.1110">
    <property type="entry name" value="SGNH hydrolase"/>
    <property type="match status" value="1"/>
</dbReference>
<evidence type="ECO:0000256" key="1">
    <source>
        <dbReference type="SAM" id="Phobius"/>
    </source>
</evidence>
<evidence type="ECO:0008006" key="4">
    <source>
        <dbReference type="Google" id="ProtNLM"/>
    </source>
</evidence>
<organism evidence="2 3">
    <name type="scientific">Paragemmobacter amnigenus</name>
    <dbReference type="NCBI Taxonomy" id="2852097"/>
    <lineage>
        <taxon>Bacteria</taxon>
        <taxon>Pseudomonadati</taxon>
        <taxon>Pseudomonadota</taxon>
        <taxon>Alphaproteobacteria</taxon>
        <taxon>Rhodobacterales</taxon>
        <taxon>Paracoccaceae</taxon>
        <taxon>Paragemmobacter</taxon>
    </lineage>
</organism>
<proteinExistence type="predicted"/>
<reference evidence="2 3" key="1">
    <citation type="submission" date="2021-06" db="EMBL/GenBank/DDBJ databases">
        <title>Rhodobacteraceae bacterium strain HSP-20.</title>
        <authorList>
            <person name="Chen W.-M."/>
        </authorList>
    </citation>
    <scope>NUCLEOTIDE SEQUENCE [LARGE SCALE GENOMIC DNA]</scope>
    <source>
        <strain evidence="2 3">HSP-20</strain>
    </source>
</reference>
<evidence type="ECO:0000313" key="3">
    <source>
        <dbReference type="Proteomes" id="UP000731907"/>
    </source>
</evidence>
<gene>
    <name evidence="2" type="ORF">GU927_001985</name>
</gene>
<keyword evidence="1" id="KW-0812">Transmembrane</keyword>
<protein>
    <recommendedName>
        <fullName evidence="4">SGNH/GDSL hydrolase family protein</fullName>
    </recommendedName>
</protein>
<dbReference type="RefSeq" id="WP_161760647.1">
    <property type="nucleotide sequence ID" value="NZ_JAAATX020000001.1"/>
</dbReference>
<keyword evidence="1" id="KW-0472">Membrane</keyword>
<feature type="transmembrane region" description="Helical" evidence="1">
    <location>
        <begin position="12"/>
        <end position="30"/>
    </location>
</feature>
<dbReference type="Proteomes" id="UP000731907">
    <property type="component" value="Unassembled WGS sequence"/>
</dbReference>
<dbReference type="InterPro" id="IPR036514">
    <property type="entry name" value="SGNH_hydro_sf"/>
</dbReference>
<keyword evidence="3" id="KW-1185">Reference proteome</keyword>
<name>A0ABS6IYL9_9RHOB</name>
<dbReference type="SUPFAM" id="SSF52266">
    <property type="entry name" value="SGNH hydrolase"/>
    <property type="match status" value="1"/>
</dbReference>
<comment type="caution">
    <text evidence="2">The sequence shown here is derived from an EMBL/GenBank/DDBJ whole genome shotgun (WGS) entry which is preliminary data.</text>
</comment>
<accession>A0ABS6IYL9</accession>
<keyword evidence="1" id="KW-1133">Transmembrane helix</keyword>
<evidence type="ECO:0000313" key="2">
    <source>
        <dbReference type="EMBL" id="MBU9696608.1"/>
    </source>
</evidence>